<comment type="caution">
    <text evidence="9">The sequence shown here is derived from an EMBL/GenBank/DDBJ whole genome shotgun (WGS) entry which is preliminary data.</text>
</comment>
<evidence type="ECO:0000313" key="9">
    <source>
        <dbReference type="EMBL" id="MFH4979288.1"/>
    </source>
</evidence>
<comment type="subcellular location">
    <subcellularLocation>
        <location evidence="1">Membrane</location>
        <topology evidence="1">Multi-pass membrane protein</topology>
    </subcellularLocation>
</comment>
<feature type="region of interest" description="Disordered" evidence="6">
    <location>
        <begin position="1"/>
        <end position="56"/>
    </location>
</feature>
<reference evidence="9 10" key="1">
    <citation type="submission" date="2024-08" db="EMBL/GenBank/DDBJ databases">
        <title>Gnathostoma spinigerum genome.</title>
        <authorList>
            <person name="Gonzalez-Bertolin B."/>
            <person name="Monzon S."/>
            <person name="Zaballos A."/>
            <person name="Jimenez P."/>
            <person name="Dekumyoy P."/>
            <person name="Varona S."/>
            <person name="Cuesta I."/>
            <person name="Sumanam S."/>
            <person name="Adisakwattana P."/>
            <person name="Gasser R.B."/>
            <person name="Hernandez-Gonzalez A."/>
            <person name="Young N.D."/>
            <person name="Perteguer M.J."/>
        </authorList>
    </citation>
    <scope>NUCLEOTIDE SEQUENCE [LARGE SCALE GENOMIC DNA]</scope>
    <source>
        <strain evidence="9">AL3</strain>
        <tissue evidence="9">Liver</tissue>
    </source>
</reference>
<dbReference type="GO" id="GO:0016020">
    <property type="term" value="C:membrane"/>
    <property type="evidence" value="ECO:0007669"/>
    <property type="project" value="UniProtKB-SubCell"/>
</dbReference>
<proteinExistence type="predicted"/>
<evidence type="ECO:0000256" key="4">
    <source>
        <dbReference type="ARBA" id="ARBA00023136"/>
    </source>
</evidence>
<sequence>MLKPDDTNDEQQQKVPSETEIEIERDGVEHDHHSETGPQSPPMVSSSPVTTAKRSGGRKLQFNMSTKIQVIPNNRQGQLNTTFLATVPGILKLAEIALSFICFILAICADRNSTPSAWTEHIAFETCIVVCALLAGYVIFPHLTIKDEATREGLIVLELIFYGINTLLYFISIWLMVQLSATWISHGRGAAIFAAILCAALTIIYAVETFFKWQAWRGENAPTSRIITGPPTVAGQHYDTNAELRREPGPEMA</sequence>
<evidence type="ECO:0000313" key="10">
    <source>
        <dbReference type="Proteomes" id="UP001608902"/>
    </source>
</evidence>
<evidence type="ECO:0000256" key="2">
    <source>
        <dbReference type="ARBA" id="ARBA00022692"/>
    </source>
</evidence>
<feature type="transmembrane region" description="Helical" evidence="7">
    <location>
        <begin position="189"/>
        <end position="207"/>
    </location>
</feature>
<dbReference type="PROSITE" id="PS51225">
    <property type="entry name" value="MARVEL"/>
    <property type="match status" value="1"/>
</dbReference>
<keyword evidence="4 5" id="KW-0472">Membrane</keyword>
<dbReference type="Proteomes" id="UP001608902">
    <property type="component" value="Unassembled WGS sequence"/>
</dbReference>
<feature type="transmembrane region" description="Helical" evidence="7">
    <location>
        <begin position="155"/>
        <end position="177"/>
    </location>
</feature>
<feature type="compositionally biased region" description="Basic and acidic residues" evidence="6">
    <location>
        <begin position="22"/>
        <end position="35"/>
    </location>
</feature>
<keyword evidence="10" id="KW-1185">Reference proteome</keyword>
<dbReference type="EMBL" id="JBGFUD010004025">
    <property type="protein sequence ID" value="MFH4979288.1"/>
    <property type="molecule type" value="Genomic_DNA"/>
</dbReference>
<feature type="transmembrane region" description="Helical" evidence="7">
    <location>
        <begin position="122"/>
        <end position="143"/>
    </location>
</feature>
<dbReference type="InterPro" id="IPR050578">
    <property type="entry name" value="MARVEL-CKLF_proteins"/>
</dbReference>
<gene>
    <name evidence="9" type="ORF">AB6A40_005997</name>
</gene>
<dbReference type="Pfam" id="PF01284">
    <property type="entry name" value="MARVEL"/>
    <property type="match status" value="1"/>
</dbReference>
<evidence type="ECO:0000256" key="1">
    <source>
        <dbReference type="ARBA" id="ARBA00004141"/>
    </source>
</evidence>
<feature type="transmembrane region" description="Helical" evidence="7">
    <location>
        <begin position="83"/>
        <end position="107"/>
    </location>
</feature>
<organism evidence="9 10">
    <name type="scientific">Gnathostoma spinigerum</name>
    <dbReference type="NCBI Taxonomy" id="75299"/>
    <lineage>
        <taxon>Eukaryota</taxon>
        <taxon>Metazoa</taxon>
        <taxon>Ecdysozoa</taxon>
        <taxon>Nematoda</taxon>
        <taxon>Chromadorea</taxon>
        <taxon>Rhabditida</taxon>
        <taxon>Spirurina</taxon>
        <taxon>Gnathostomatomorpha</taxon>
        <taxon>Gnathostomatoidea</taxon>
        <taxon>Gnathostomatidae</taxon>
        <taxon>Gnathostoma</taxon>
    </lineage>
</organism>
<feature type="domain" description="MARVEL" evidence="8">
    <location>
        <begin position="83"/>
        <end position="217"/>
    </location>
</feature>
<name>A0ABD6EQK3_9BILA</name>
<evidence type="ECO:0000256" key="5">
    <source>
        <dbReference type="PROSITE-ProRule" id="PRU00581"/>
    </source>
</evidence>
<dbReference type="AlphaFoldDB" id="A0ABD6EQK3"/>
<keyword evidence="3 7" id="KW-1133">Transmembrane helix</keyword>
<evidence type="ECO:0000256" key="7">
    <source>
        <dbReference type="SAM" id="Phobius"/>
    </source>
</evidence>
<protein>
    <recommendedName>
        <fullName evidence="8">MARVEL domain-containing protein</fullName>
    </recommendedName>
</protein>
<dbReference type="PANTHER" id="PTHR22776:SF52">
    <property type="entry name" value="MARVEL DOMAIN-CONTAINING PROTEIN"/>
    <property type="match status" value="1"/>
</dbReference>
<evidence type="ECO:0000259" key="8">
    <source>
        <dbReference type="PROSITE" id="PS51225"/>
    </source>
</evidence>
<keyword evidence="2 5" id="KW-0812">Transmembrane</keyword>
<accession>A0ABD6EQK3</accession>
<evidence type="ECO:0000256" key="3">
    <source>
        <dbReference type="ARBA" id="ARBA00022989"/>
    </source>
</evidence>
<evidence type="ECO:0000256" key="6">
    <source>
        <dbReference type="SAM" id="MobiDB-lite"/>
    </source>
</evidence>
<dbReference type="InterPro" id="IPR008253">
    <property type="entry name" value="Marvel"/>
</dbReference>
<dbReference type="PANTHER" id="PTHR22776">
    <property type="entry name" value="MARVEL-CONTAINING POTENTIAL LIPID RAFT-ASSOCIATED PROTEIN"/>
    <property type="match status" value="1"/>
</dbReference>